<protein>
    <submittedName>
        <fullName evidence="2">Uncharacterized protein</fullName>
    </submittedName>
</protein>
<keyword evidence="3" id="KW-1185">Reference proteome</keyword>
<feature type="region of interest" description="Disordered" evidence="1">
    <location>
        <begin position="1"/>
        <end position="46"/>
    </location>
</feature>
<sequence>MLSGQKLRNDNSSSQSLGYSAGPLSFAPERGPVSRQKSNPSKQYPTDWKTLSASELQVIERYGEVVVVYTDGSTHYHFIGPPLADGSPKYELDQFGQSKPKTSGFSVAWRGEGGEFEADAYSTGAASSSRVEIRALDAAIHTAFELCHERRKVRALLVSDSLDAIHMCSGPSGMCSKMRPTDPCVSHDEIRTTKSAQSKDWIQLDLLRHHLGQVPRRLCWKLCGRRRGEWSRRNMRDAARVADLRLAAKQQEVTTTGSDEDDFLTSTSVPNEQPPQLPGNTTGQAVMVVDPGVAKRTMSKTFITHEMQQAGLEATVPKSQDDDASGSGIIDRGSGRSNGSEPRKKLRAESDGILRDSGDDGSMHRTSKKSRRSAFGG</sequence>
<comment type="caution">
    <text evidence="2">The sequence shown here is derived from an EMBL/GenBank/DDBJ whole genome shotgun (WGS) entry which is preliminary data.</text>
</comment>
<name>A0AAE1C2W9_9PEZI</name>
<feature type="compositionally biased region" description="Polar residues" evidence="1">
    <location>
        <begin position="35"/>
        <end position="46"/>
    </location>
</feature>
<evidence type="ECO:0000313" key="3">
    <source>
        <dbReference type="Proteomes" id="UP001274830"/>
    </source>
</evidence>
<feature type="region of interest" description="Disordered" evidence="1">
    <location>
        <begin position="311"/>
        <end position="377"/>
    </location>
</feature>
<feature type="region of interest" description="Disordered" evidence="1">
    <location>
        <begin position="250"/>
        <end position="283"/>
    </location>
</feature>
<evidence type="ECO:0000256" key="1">
    <source>
        <dbReference type="SAM" id="MobiDB-lite"/>
    </source>
</evidence>
<feature type="compositionally biased region" description="Low complexity" evidence="1">
    <location>
        <begin position="325"/>
        <end position="340"/>
    </location>
</feature>
<feature type="compositionally biased region" description="Basic and acidic residues" evidence="1">
    <location>
        <begin position="341"/>
        <end position="363"/>
    </location>
</feature>
<dbReference type="EMBL" id="JAUTXT010000011">
    <property type="protein sequence ID" value="KAK3676120.1"/>
    <property type="molecule type" value="Genomic_DNA"/>
</dbReference>
<dbReference type="AlphaFoldDB" id="A0AAE1C2W9"/>
<reference evidence="2" key="1">
    <citation type="submission" date="2023-07" db="EMBL/GenBank/DDBJ databases">
        <title>Black Yeasts Isolated from many extreme environments.</title>
        <authorList>
            <person name="Coleine C."/>
            <person name="Stajich J.E."/>
            <person name="Selbmann L."/>
        </authorList>
    </citation>
    <scope>NUCLEOTIDE SEQUENCE</scope>
    <source>
        <strain evidence="2">CCFEE 5485</strain>
    </source>
</reference>
<proteinExistence type="predicted"/>
<gene>
    <name evidence="2" type="ORF">LTR78_003870</name>
</gene>
<feature type="compositionally biased region" description="Basic residues" evidence="1">
    <location>
        <begin position="365"/>
        <end position="377"/>
    </location>
</feature>
<evidence type="ECO:0000313" key="2">
    <source>
        <dbReference type="EMBL" id="KAK3676120.1"/>
    </source>
</evidence>
<accession>A0AAE1C2W9</accession>
<dbReference type="Proteomes" id="UP001274830">
    <property type="component" value="Unassembled WGS sequence"/>
</dbReference>
<organism evidence="2 3">
    <name type="scientific">Recurvomyces mirabilis</name>
    <dbReference type="NCBI Taxonomy" id="574656"/>
    <lineage>
        <taxon>Eukaryota</taxon>
        <taxon>Fungi</taxon>
        <taxon>Dikarya</taxon>
        <taxon>Ascomycota</taxon>
        <taxon>Pezizomycotina</taxon>
        <taxon>Dothideomycetes</taxon>
        <taxon>Dothideomycetidae</taxon>
        <taxon>Mycosphaerellales</taxon>
        <taxon>Teratosphaeriaceae</taxon>
        <taxon>Recurvomyces</taxon>
    </lineage>
</organism>